<organism evidence="1 2">
    <name type="scientific">Streptomyces sudanensis</name>
    <dbReference type="NCBI Taxonomy" id="436397"/>
    <lineage>
        <taxon>Bacteria</taxon>
        <taxon>Bacillati</taxon>
        <taxon>Actinomycetota</taxon>
        <taxon>Actinomycetes</taxon>
        <taxon>Kitasatosporales</taxon>
        <taxon>Streptomycetaceae</taxon>
        <taxon>Streptomyces</taxon>
    </lineage>
</organism>
<sequence length="108" mass="11631">MRCTQWRRVPPGLAREARGESASGHVDSAVQCQLTAHDDGVHYGLLDDPEYGTALWLRWNGKGGVEVVVLPDCPAIGPGSDGEGCCLFAGHAERHTWEDAVEEVPYSG</sequence>
<proteinExistence type="predicted"/>
<evidence type="ECO:0000313" key="2">
    <source>
        <dbReference type="Proteomes" id="UP001056383"/>
    </source>
</evidence>
<dbReference type="EMBL" id="CP095474">
    <property type="protein sequence ID" value="URN18752.1"/>
    <property type="molecule type" value="Genomic_DNA"/>
</dbReference>
<reference evidence="1" key="1">
    <citation type="submission" date="2022-04" db="EMBL/GenBank/DDBJ databases">
        <title>Systematic whole-genome sequencing reveals an unexpected diversity among actinomycetoma pathogens and provides insights into their antibacterial susceptibilities.</title>
        <authorList>
            <person name="Watson A.K."/>
            <person name="Kepplinger B."/>
            <person name="Bakhiet S.M."/>
            <person name="Mhmoud N.A."/>
            <person name="Chapman J."/>
            <person name="Allenby N."/>
            <person name="Mickiewicz K."/>
            <person name="Goodfellow M."/>
            <person name="Fahal A.H."/>
            <person name="Errington J."/>
        </authorList>
    </citation>
    <scope>NUCLEOTIDE SEQUENCE</scope>
    <source>
        <strain evidence="1">SD 504</strain>
    </source>
</reference>
<keyword evidence="2" id="KW-1185">Reference proteome</keyword>
<dbReference type="Proteomes" id="UP001056383">
    <property type="component" value="Chromosome"/>
</dbReference>
<evidence type="ECO:0000313" key="1">
    <source>
        <dbReference type="EMBL" id="URN18752.1"/>
    </source>
</evidence>
<name>A0ABY4TPM4_9ACTN</name>
<protein>
    <submittedName>
        <fullName evidence="1">Uncharacterized protein</fullName>
    </submittedName>
</protein>
<accession>A0ABY4TPM4</accession>
<gene>
    <name evidence="1" type="ORF">MW084_12435</name>
</gene>